<dbReference type="InterPro" id="IPR014485">
    <property type="entry name" value="Pesterase_C1039"/>
</dbReference>
<dbReference type="Pfam" id="PF21953">
    <property type="entry name" value="NadN_nucleosid_C"/>
    <property type="match status" value="1"/>
</dbReference>
<reference evidence="5" key="1">
    <citation type="submission" date="2019-07" db="EMBL/GenBank/DDBJ databases">
        <authorList>
            <person name="Palmer J.M."/>
        </authorList>
    </citation>
    <scope>NUCLEOTIDE SEQUENCE</scope>
    <source>
        <strain evidence="5">PC9</strain>
    </source>
</reference>
<dbReference type="GO" id="GO:0009166">
    <property type="term" value="P:nucleotide catabolic process"/>
    <property type="evidence" value="ECO:0007669"/>
    <property type="project" value="InterPro"/>
</dbReference>
<evidence type="ECO:0000256" key="1">
    <source>
        <dbReference type="SAM" id="Coils"/>
    </source>
</evidence>
<evidence type="ECO:0000313" key="6">
    <source>
        <dbReference type="Proteomes" id="UP000623687"/>
    </source>
</evidence>
<keyword evidence="2" id="KW-0732">Signal</keyword>
<dbReference type="InterPro" id="IPR036907">
    <property type="entry name" value="5'-Nucleotdase_C_sf"/>
</dbReference>
<dbReference type="Gene3D" id="3.60.21.10">
    <property type="match status" value="1"/>
</dbReference>
<dbReference type="PANTHER" id="PTHR11575:SF22">
    <property type="entry name" value="ADL392WP"/>
    <property type="match status" value="1"/>
</dbReference>
<dbReference type="GO" id="GO:0005576">
    <property type="term" value="C:extracellular region"/>
    <property type="evidence" value="ECO:0007669"/>
    <property type="project" value="UniProtKB-ARBA"/>
</dbReference>
<organism evidence="5 6">
    <name type="scientific">Pleurotus ostreatus</name>
    <name type="common">Oyster mushroom</name>
    <name type="synonym">White-rot fungus</name>
    <dbReference type="NCBI Taxonomy" id="5322"/>
    <lineage>
        <taxon>Eukaryota</taxon>
        <taxon>Fungi</taxon>
        <taxon>Dikarya</taxon>
        <taxon>Basidiomycota</taxon>
        <taxon>Agaricomycotina</taxon>
        <taxon>Agaricomycetes</taxon>
        <taxon>Agaricomycetidae</taxon>
        <taxon>Agaricales</taxon>
        <taxon>Pleurotineae</taxon>
        <taxon>Pleurotaceae</taxon>
        <taxon>Pleurotus</taxon>
    </lineage>
</organism>
<feature type="domain" description="Putative 5'-nucleotidase C-terminal" evidence="4">
    <location>
        <begin position="380"/>
        <end position="577"/>
    </location>
</feature>
<evidence type="ECO:0000256" key="2">
    <source>
        <dbReference type="SAM" id="SignalP"/>
    </source>
</evidence>
<dbReference type="FunFam" id="3.60.21.10:FF:000043">
    <property type="entry name" value="Ser/Thr protein phosphatase family"/>
    <property type="match status" value="1"/>
</dbReference>
<dbReference type="InterPro" id="IPR006179">
    <property type="entry name" value="5_nucleotidase/apyrase"/>
</dbReference>
<evidence type="ECO:0000259" key="4">
    <source>
        <dbReference type="Pfam" id="PF21953"/>
    </source>
</evidence>
<dbReference type="InterPro" id="IPR029052">
    <property type="entry name" value="Metallo-depent_PP-like"/>
</dbReference>
<dbReference type="GO" id="GO:0005829">
    <property type="term" value="C:cytosol"/>
    <property type="evidence" value="ECO:0007669"/>
    <property type="project" value="TreeGrafter"/>
</dbReference>
<dbReference type="VEuPathDB" id="FungiDB:PC9H_008128"/>
<dbReference type="InterPro" id="IPR053828">
    <property type="entry name" value="Nucleosidase_C"/>
</dbReference>
<protein>
    <recommendedName>
        <fullName evidence="7">Calcineurin-like phosphoesterase domain-containing protein</fullName>
    </recommendedName>
</protein>
<dbReference type="GO" id="GO:0000166">
    <property type="term" value="F:nucleotide binding"/>
    <property type="evidence" value="ECO:0007669"/>
    <property type="project" value="InterPro"/>
</dbReference>
<dbReference type="PANTHER" id="PTHR11575">
    <property type="entry name" value="5'-NUCLEOTIDASE-RELATED"/>
    <property type="match status" value="1"/>
</dbReference>
<dbReference type="OrthoDB" id="7722975at2759"/>
<dbReference type="PROSITE" id="PS00785">
    <property type="entry name" value="5_NUCLEOTIDASE_1"/>
    <property type="match status" value="1"/>
</dbReference>
<proteinExistence type="predicted"/>
<evidence type="ECO:0000313" key="5">
    <source>
        <dbReference type="EMBL" id="KAF7428896.1"/>
    </source>
</evidence>
<feature type="signal peptide" evidence="2">
    <location>
        <begin position="1"/>
        <end position="22"/>
    </location>
</feature>
<evidence type="ECO:0008006" key="7">
    <source>
        <dbReference type="Google" id="ProtNLM"/>
    </source>
</evidence>
<name>A0A8H7DQU0_PLEOS</name>
<dbReference type="GeneID" id="59377946"/>
<feature type="domain" description="Calcineurin-like phosphoesterase" evidence="3">
    <location>
        <begin position="51"/>
        <end position="287"/>
    </location>
</feature>
<dbReference type="Gene3D" id="3.90.780.10">
    <property type="entry name" value="5'-Nucleotidase, C-terminal domain"/>
    <property type="match status" value="2"/>
</dbReference>
<feature type="coiled-coil region" evidence="1">
    <location>
        <begin position="466"/>
        <end position="497"/>
    </location>
</feature>
<dbReference type="GO" id="GO:0046872">
    <property type="term" value="F:metal ion binding"/>
    <property type="evidence" value="ECO:0007669"/>
    <property type="project" value="InterPro"/>
</dbReference>
<accession>A0A8H7DQU0</accession>
<keyword evidence="6" id="KW-1185">Reference proteome</keyword>
<dbReference type="InterPro" id="IPR006146">
    <property type="entry name" value="5'-Nucleotdase_CS"/>
</dbReference>
<dbReference type="SUPFAM" id="SSF56300">
    <property type="entry name" value="Metallo-dependent phosphatases"/>
    <property type="match status" value="1"/>
</dbReference>
<dbReference type="AlphaFoldDB" id="A0A8H7DQU0"/>
<comment type="caution">
    <text evidence="5">The sequence shown here is derived from an EMBL/GenBank/DDBJ whole genome shotgun (WGS) entry which is preliminary data.</text>
</comment>
<dbReference type="GO" id="GO:0016788">
    <property type="term" value="F:hydrolase activity, acting on ester bonds"/>
    <property type="evidence" value="ECO:0007669"/>
    <property type="project" value="InterPro"/>
</dbReference>
<dbReference type="Proteomes" id="UP000623687">
    <property type="component" value="Unassembled WGS sequence"/>
</dbReference>
<dbReference type="RefSeq" id="XP_036631268.1">
    <property type="nucleotide sequence ID" value="XM_036777648.1"/>
</dbReference>
<dbReference type="EMBL" id="JACETU010000005">
    <property type="protein sequence ID" value="KAF7428896.1"/>
    <property type="molecule type" value="Genomic_DNA"/>
</dbReference>
<sequence>MFRNRAPLLSFLLLCISSGVHACGDHEHGKRALPSSPLTSPSRPLEWGDINILHTTDTHGWLLGHQKASFPEPNYSGDFGDFSSFVSHMKTIALEKDVDLLLVDSGDIHDGTGLTDGHPPGGINAHDASSLSTKFLMQLPYDVMAIGNHELYTYANTLDMHTNFAPQLKGRYLSSNANITVPDKHGKPISVPVGERFAKFRTRKGRRITAFGVLFDFTGNDKNTTTQRVSDMVKEKWFRYAIMEEPDVFLLVGHMPVSEDNWPLVVDAIRAVHPTTPIMTFGGHSHIRDCIQYDGHSMGIQSGRYMETIGWMSAKLSIKQEKNTTFSRRYLDPNRVTYEYHAGRSGAKFDTYMGKKITRGLKALAQRFNLDFLFGTTPRDYTLSQAPYPSENSLHSLYIEEATPGALSINNTRADIPRLLISNSGLLRFDVYSGPFTKNDQLSASPFADRWLYIPNVKLSVANQVLNSLNQVGEEHRRSLEEEEERAKELYAKGEIDAKFKSWLEEMDKRNGPERRAAGNLTLGYVTEDSCPGTGDDTLHAPLPYHRVPDFIQSRAPDISPDSPIDLIFVDFIEKQLVGILNRLQTDRAYASSDVQEYSKILTNEVLGVYAQGAWN</sequence>
<keyword evidence="1" id="KW-0175">Coiled coil</keyword>
<dbReference type="Pfam" id="PF00149">
    <property type="entry name" value="Metallophos"/>
    <property type="match status" value="1"/>
</dbReference>
<evidence type="ECO:0000259" key="3">
    <source>
        <dbReference type="Pfam" id="PF00149"/>
    </source>
</evidence>
<feature type="chain" id="PRO_5034171375" description="Calcineurin-like phosphoesterase domain-containing protein" evidence="2">
    <location>
        <begin position="23"/>
        <end position="616"/>
    </location>
</feature>
<dbReference type="SUPFAM" id="SSF55816">
    <property type="entry name" value="5'-nucleotidase (syn. UDP-sugar hydrolase), C-terminal domain"/>
    <property type="match status" value="1"/>
</dbReference>
<gene>
    <name evidence="5" type="ORF">PC9H_008128</name>
</gene>
<dbReference type="InterPro" id="IPR004843">
    <property type="entry name" value="Calcineurin-like_PHP"/>
</dbReference>
<dbReference type="PIRSF" id="PIRSF017316">
    <property type="entry name" value="Pesterase_C1039"/>
    <property type="match status" value="1"/>
</dbReference>